<comment type="caution">
    <text evidence="1">The sequence shown here is derived from an EMBL/GenBank/DDBJ whole genome shotgun (WGS) entry which is preliminary data.</text>
</comment>
<reference evidence="1" key="1">
    <citation type="submission" date="2024-07" db="EMBL/GenBank/DDBJ databases">
        <title>A survey of Mimosa microsymbionts across Brazilian biomes reveals a high diversity of Paraburkholderia nodulating endemic species, but also that Cupriavidus is common as a symbiont of widespread species.</title>
        <authorList>
            <person name="Rouws L."/>
            <person name="Barauna A."/>
            <person name="Beukes C."/>
            <person name="Rouws J.R.C."/>
            <person name="De Faria S.M."/>
            <person name="Gross E."/>
            <person name="Bueno Dos Reis Junior F."/>
            <person name="Simon M.F."/>
            <person name="Maluk M."/>
            <person name="Odee D.W."/>
            <person name="Kenicer G."/>
            <person name="Young J.P.W."/>
            <person name="Reis V.M."/>
            <person name="Zilli J."/>
            <person name="James E.K."/>
        </authorList>
    </citation>
    <scope>NUCLEOTIDE SEQUENCE</scope>
    <source>
        <strain evidence="1">EG181B</strain>
    </source>
</reference>
<sequence>MSGYLERIASLAVGAGPRLRPLPRYRFGDAQAWAHGDPGRPWLDIEQAAERSAPVDARDDVPDTRHAVRDAARVETPPFDDQGVPVRTALANRARACVPDGLDRPGRPDRPDGRLLAQQPDPGPAAETSSLQPAQAAPTQRSRDDREPLVPALADPRARAALPRIEARHGPLHDGEPRSLRQSAREPGRERLRPSDRHAAQADGPPTVIVRIGHIDVRAQHASPPAAPAREPEGGLRNPSLDAYLKTRDRGRP</sequence>
<dbReference type="Proteomes" id="UP001558850">
    <property type="component" value="Unassembled WGS sequence"/>
</dbReference>
<evidence type="ECO:0000313" key="2">
    <source>
        <dbReference type="Proteomes" id="UP001558850"/>
    </source>
</evidence>
<organism evidence="1 2">
    <name type="scientific">Paraburkholderia phymatum</name>
    <dbReference type="NCBI Taxonomy" id="148447"/>
    <lineage>
        <taxon>Bacteria</taxon>
        <taxon>Pseudomonadati</taxon>
        <taxon>Pseudomonadota</taxon>
        <taxon>Betaproteobacteria</taxon>
        <taxon>Burkholderiales</taxon>
        <taxon>Burkholderiaceae</taxon>
        <taxon>Paraburkholderia</taxon>
    </lineage>
</organism>
<dbReference type="EMBL" id="JBFRCH010000024">
    <property type="protein sequence ID" value="MEX3935886.1"/>
    <property type="molecule type" value="Genomic_DNA"/>
</dbReference>
<protein>
    <submittedName>
        <fullName evidence="1">Uncharacterized protein</fullName>
    </submittedName>
</protein>
<accession>A0ACC6U8C5</accession>
<proteinExistence type="predicted"/>
<keyword evidence="2" id="KW-1185">Reference proteome</keyword>
<gene>
    <name evidence="1" type="ORF">AB4Y32_29530</name>
</gene>
<name>A0ACC6U8C5_9BURK</name>
<evidence type="ECO:0000313" key="1">
    <source>
        <dbReference type="EMBL" id="MEX3935886.1"/>
    </source>
</evidence>